<comment type="caution">
    <text evidence="11">The sequence shown here is derived from an EMBL/GenBank/DDBJ whole genome shotgun (WGS) entry which is preliminary data.</text>
</comment>
<dbReference type="NCBIfam" id="TIGR01469">
    <property type="entry name" value="cobA_cysG_Cterm"/>
    <property type="match status" value="1"/>
</dbReference>
<dbReference type="STRING" id="1714355.BTO28_02850"/>
<dbReference type="CDD" id="cd11642">
    <property type="entry name" value="SUMT"/>
    <property type="match status" value="1"/>
</dbReference>
<evidence type="ECO:0000313" key="11">
    <source>
        <dbReference type="EMBL" id="OMP68219.1"/>
    </source>
</evidence>
<evidence type="ECO:0000256" key="1">
    <source>
        <dbReference type="ARBA" id="ARBA00005879"/>
    </source>
</evidence>
<gene>
    <name evidence="11" type="ORF">BTO28_02850</name>
</gene>
<dbReference type="InterPro" id="IPR000878">
    <property type="entry name" value="4pyrrol_Mease"/>
</dbReference>
<keyword evidence="7" id="KW-0627">Porphyrin biosynthesis</keyword>
<evidence type="ECO:0000256" key="2">
    <source>
        <dbReference type="ARBA" id="ARBA00012162"/>
    </source>
</evidence>
<dbReference type="InterPro" id="IPR006366">
    <property type="entry name" value="CobA/CysG_C"/>
</dbReference>
<dbReference type="Gene3D" id="3.40.1010.10">
    <property type="entry name" value="Cobalt-precorrin-4 Transmethylase, Domain 1"/>
    <property type="match status" value="1"/>
</dbReference>
<evidence type="ECO:0000313" key="12">
    <source>
        <dbReference type="Proteomes" id="UP000188613"/>
    </source>
</evidence>
<accession>A0A1V2AB51</accession>
<organism evidence="11 12">
    <name type="scientific">Domibacillus epiphyticus</name>
    <dbReference type="NCBI Taxonomy" id="1714355"/>
    <lineage>
        <taxon>Bacteria</taxon>
        <taxon>Bacillati</taxon>
        <taxon>Bacillota</taxon>
        <taxon>Bacilli</taxon>
        <taxon>Bacillales</taxon>
        <taxon>Bacillaceae</taxon>
        <taxon>Domibacillus</taxon>
    </lineage>
</organism>
<keyword evidence="5 9" id="KW-0808">Transferase</keyword>
<dbReference type="PROSITE" id="PS00840">
    <property type="entry name" value="SUMT_2"/>
    <property type="match status" value="1"/>
</dbReference>
<dbReference type="GO" id="GO:0032259">
    <property type="term" value="P:methylation"/>
    <property type="evidence" value="ECO:0007669"/>
    <property type="project" value="UniProtKB-KW"/>
</dbReference>
<dbReference type="Proteomes" id="UP000188613">
    <property type="component" value="Unassembled WGS sequence"/>
</dbReference>
<dbReference type="PANTHER" id="PTHR45790:SF3">
    <property type="entry name" value="S-ADENOSYL-L-METHIONINE-DEPENDENT UROPORPHYRINOGEN III METHYLTRANSFERASE, CHLOROPLASTIC"/>
    <property type="match status" value="1"/>
</dbReference>
<dbReference type="RefSeq" id="WP_076763855.1">
    <property type="nucleotide sequence ID" value="NZ_MSFI01000005.1"/>
</dbReference>
<dbReference type="PROSITE" id="PS00839">
    <property type="entry name" value="SUMT_1"/>
    <property type="match status" value="1"/>
</dbReference>
<dbReference type="NCBIfam" id="NF004790">
    <property type="entry name" value="PRK06136.1"/>
    <property type="match status" value="1"/>
</dbReference>
<evidence type="ECO:0000256" key="6">
    <source>
        <dbReference type="ARBA" id="ARBA00022691"/>
    </source>
</evidence>
<evidence type="ECO:0000256" key="5">
    <source>
        <dbReference type="ARBA" id="ARBA00022679"/>
    </source>
</evidence>
<feature type="domain" description="Tetrapyrrole methylase" evidence="10">
    <location>
        <begin position="4"/>
        <end position="210"/>
    </location>
</feature>
<dbReference type="InterPro" id="IPR014777">
    <property type="entry name" value="4pyrrole_Mease_sub1"/>
</dbReference>
<dbReference type="InterPro" id="IPR014776">
    <property type="entry name" value="4pyrrole_Mease_sub2"/>
</dbReference>
<evidence type="ECO:0000259" key="10">
    <source>
        <dbReference type="Pfam" id="PF00590"/>
    </source>
</evidence>
<evidence type="ECO:0000256" key="9">
    <source>
        <dbReference type="RuleBase" id="RU003960"/>
    </source>
</evidence>
<dbReference type="FunFam" id="3.40.1010.10:FF:000001">
    <property type="entry name" value="Siroheme synthase"/>
    <property type="match status" value="1"/>
</dbReference>
<dbReference type="OrthoDB" id="9815856at2"/>
<dbReference type="PANTHER" id="PTHR45790">
    <property type="entry name" value="SIROHEME SYNTHASE-RELATED"/>
    <property type="match status" value="1"/>
</dbReference>
<dbReference type="InterPro" id="IPR050161">
    <property type="entry name" value="Siro_Cobalamin_biosynth"/>
</dbReference>
<dbReference type="InterPro" id="IPR003043">
    <property type="entry name" value="Uropor_MeTrfase_CS"/>
</dbReference>
<dbReference type="GO" id="GO:0019354">
    <property type="term" value="P:siroheme biosynthetic process"/>
    <property type="evidence" value="ECO:0007669"/>
    <property type="project" value="InterPro"/>
</dbReference>
<dbReference type="AlphaFoldDB" id="A0A1V2AB51"/>
<evidence type="ECO:0000256" key="4">
    <source>
        <dbReference type="ARBA" id="ARBA00022603"/>
    </source>
</evidence>
<proteinExistence type="inferred from homology"/>
<dbReference type="EMBL" id="MSFI01000005">
    <property type="protein sequence ID" value="OMP68219.1"/>
    <property type="molecule type" value="Genomic_DNA"/>
</dbReference>
<protein>
    <recommendedName>
        <fullName evidence="3">Uroporphyrinogen-III C-methyltransferase</fullName>
        <ecNumber evidence="2">2.1.1.107</ecNumber>
    </recommendedName>
    <alternativeName>
        <fullName evidence="8">Uroporphyrinogen III methylase</fullName>
    </alternativeName>
</protein>
<dbReference type="Pfam" id="PF00590">
    <property type="entry name" value="TP_methylase"/>
    <property type="match status" value="1"/>
</dbReference>
<dbReference type="EC" id="2.1.1.107" evidence="2"/>
<keyword evidence="12" id="KW-1185">Reference proteome</keyword>
<evidence type="ECO:0000256" key="3">
    <source>
        <dbReference type="ARBA" id="ARBA00018323"/>
    </source>
</evidence>
<sequence>MGEVYIVGAGPGDPDLITVKALKAIQKADVILYDRLVNKQLLKVSKPSSLRIFCGEFPQSHTMKQDRINQLMVKYASNGKMVVRLKGGDPFVFGRGGEEASYLTKHDILFHIIPGVTAGIAAPAYAGIPVTHREFGNSFAIVTGHQISGKKDVKWTHIATAVDTIIIYMGMKQLPVICDELMKNGRSGETMAAIIENGTTINQKVVTAPLCHLVEEVKKHSIANPAIIVIGDVVTCRETLDQKTAAVF</sequence>
<comment type="similarity">
    <text evidence="1 9">Belongs to the precorrin methyltransferase family.</text>
</comment>
<evidence type="ECO:0000256" key="8">
    <source>
        <dbReference type="ARBA" id="ARBA00079776"/>
    </source>
</evidence>
<dbReference type="Gene3D" id="3.30.950.10">
    <property type="entry name" value="Methyltransferase, Cobalt-precorrin-4 Transmethylase, Domain 2"/>
    <property type="match status" value="1"/>
</dbReference>
<reference evidence="11 12" key="1">
    <citation type="submission" date="2016-12" db="EMBL/GenBank/DDBJ databases">
        <title>Domibacillus sp. SAB 38T whole genome sequencing.</title>
        <authorList>
            <person name="Verma A."/>
            <person name="Ojha A.K."/>
            <person name="Krishnamurthi S."/>
        </authorList>
    </citation>
    <scope>NUCLEOTIDE SEQUENCE [LARGE SCALE GENOMIC DNA]</scope>
    <source>
        <strain evidence="11 12">SAB 38</strain>
    </source>
</reference>
<dbReference type="FunFam" id="3.30.950.10:FF:000001">
    <property type="entry name" value="Siroheme synthase"/>
    <property type="match status" value="1"/>
</dbReference>
<evidence type="ECO:0000256" key="7">
    <source>
        <dbReference type="ARBA" id="ARBA00023244"/>
    </source>
</evidence>
<dbReference type="SUPFAM" id="SSF53790">
    <property type="entry name" value="Tetrapyrrole methylase"/>
    <property type="match status" value="1"/>
</dbReference>
<name>A0A1V2AB51_9BACI</name>
<dbReference type="GO" id="GO:0004851">
    <property type="term" value="F:uroporphyrin-III C-methyltransferase activity"/>
    <property type="evidence" value="ECO:0007669"/>
    <property type="project" value="UniProtKB-EC"/>
</dbReference>
<keyword evidence="4 9" id="KW-0489">Methyltransferase</keyword>
<dbReference type="InterPro" id="IPR035996">
    <property type="entry name" value="4pyrrol_Methylase_sf"/>
</dbReference>
<keyword evidence="6" id="KW-0949">S-adenosyl-L-methionine</keyword>